<sequence>MFKWVTHFEFFHRPAASHHREERSAINFQFFTPHLEDQIAEMARTRGALLSGCRRSTASACKEQVAQRTIARAPSQKQEPAAVAYHEEERPAATDAAFQQEDRPACPDVLAEPFPGGPEDISILKSITLPSKTVVPETTGAHRRSPEVRLIRKMNDMLKDMIDRNLVEPTSEAGDIIRRMYTMSDGWHGCKRNKTQESQC</sequence>
<reference evidence="1 2" key="1">
    <citation type="journal article" date="2022" name="DNA Res.">
        <title>Chromosomal-level genome assembly of the orchid tree Bauhinia variegata (Leguminosae; Cercidoideae) supports the allotetraploid origin hypothesis of Bauhinia.</title>
        <authorList>
            <person name="Zhong Y."/>
            <person name="Chen Y."/>
            <person name="Zheng D."/>
            <person name="Pang J."/>
            <person name="Liu Y."/>
            <person name="Luo S."/>
            <person name="Meng S."/>
            <person name="Qian L."/>
            <person name="Wei D."/>
            <person name="Dai S."/>
            <person name="Zhou R."/>
        </authorList>
    </citation>
    <scope>NUCLEOTIDE SEQUENCE [LARGE SCALE GENOMIC DNA]</scope>
    <source>
        <strain evidence="1">BV-YZ2020</strain>
    </source>
</reference>
<proteinExistence type="predicted"/>
<protein>
    <submittedName>
        <fullName evidence="1">Uncharacterized protein</fullName>
    </submittedName>
</protein>
<organism evidence="1 2">
    <name type="scientific">Bauhinia variegata</name>
    <name type="common">Purple orchid tree</name>
    <name type="synonym">Phanera variegata</name>
    <dbReference type="NCBI Taxonomy" id="167791"/>
    <lineage>
        <taxon>Eukaryota</taxon>
        <taxon>Viridiplantae</taxon>
        <taxon>Streptophyta</taxon>
        <taxon>Embryophyta</taxon>
        <taxon>Tracheophyta</taxon>
        <taxon>Spermatophyta</taxon>
        <taxon>Magnoliopsida</taxon>
        <taxon>eudicotyledons</taxon>
        <taxon>Gunneridae</taxon>
        <taxon>Pentapetalae</taxon>
        <taxon>rosids</taxon>
        <taxon>fabids</taxon>
        <taxon>Fabales</taxon>
        <taxon>Fabaceae</taxon>
        <taxon>Cercidoideae</taxon>
        <taxon>Cercideae</taxon>
        <taxon>Bauhiniinae</taxon>
        <taxon>Bauhinia</taxon>
    </lineage>
</organism>
<keyword evidence="2" id="KW-1185">Reference proteome</keyword>
<evidence type="ECO:0000313" key="2">
    <source>
        <dbReference type="Proteomes" id="UP000828941"/>
    </source>
</evidence>
<comment type="caution">
    <text evidence="1">The sequence shown here is derived from an EMBL/GenBank/DDBJ whole genome shotgun (WGS) entry which is preliminary data.</text>
</comment>
<gene>
    <name evidence="1" type="ORF">L6164_003593</name>
</gene>
<dbReference type="EMBL" id="CM039427">
    <property type="protein sequence ID" value="KAI4354750.1"/>
    <property type="molecule type" value="Genomic_DNA"/>
</dbReference>
<name>A0ACB9Q2D4_BAUVA</name>
<accession>A0ACB9Q2D4</accession>
<evidence type="ECO:0000313" key="1">
    <source>
        <dbReference type="EMBL" id="KAI4354750.1"/>
    </source>
</evidence>
<dbReference type="Proteomes" id="UP000828941">
    <property type="component" value="Chromosome 2"/>
</dbReference>